<evidence type="ECO:0000313" key="2">
    <source>
        <dbReference type="EMBL" id="QCT21804.1"/>
    </source>
</evidence>
<protein>
    <recommendedName>
        <fullName evidence="1">DUF7167 domain-containing protein</fullName>
    </recommendedName>
</protein>
<dbReference type="RefSeq" id="WP_138097960.1">
    <property type="nucleotide sequence ID" value="NZ_CP040428.1"/>
</dbReference>
<evidence type="ECO:0000313" key="3">
    <source>
        <dbReference type="Proteomes" id="UP000302163"/>
    </source>
</evidence>
<sequence>MGRKFKVWLDSGANIESRYEDEVDLDFLGVSSEEWENMNERERDELMKDVAWERMDWGYKEITDE</sequence>
<dbReference type="Proteomes" id="UP000302163">
    <property type="component" value="Chromosome"/>
</dbReference>
<dbReference type="KEGG" id="izh:FEM41_20175"/>
<keyword evidence="3" id="KW-1185">Reference proteome</keyword>
<reference evidence="2 3" key="1">
    <citation type="submission" date="2019-05" db="EMBL/GenBank/DDBJ databases">
        <title>Complete genome sequence of Izhakiella calystegiae KSNA2, an endophyte isolated from beach morning glory (Calystegia soldanella).</title>
        <authorList>
            <person name="Jiang L."/>
            <person name="Jeong J.C."/>
            <person name="Kim C.Y."/>
            <person name="Kim D.H."/>
            <person name="Kim S.W."/>
            <person name="Lee j."/>
        </authorList>
    </citation>
    <scope>NUCLEOTIDE SEQUENCE [LARGE SCALE GENOMIC DNA]</scope>
    <source>
        <strain evidence="2 3">KSNA2</strain>
    </source>
</reference>
<gene>
    <name evidence="2" type="ORF">FEM41_20175</name>
</gene>
<accession>A0A4P8YPT8</accession>
<organism evidence="2 3">
    <name type="scientific">Jejubacter calystegiae</name>
    <dbReference type="NCBI Taxonomy" id="2579935"/>
    <lineage>
        <taxon>Bacteria</taxon>
        <taxon>Pseudomonadati</taxon>
        <taxon>Pseudomonadota</taxon>
        <taxon>Gammaproteobacteria</taxon>
        <taxon>Enterobacterales</taxon>
        <taxon>Enterobacteriaceae</taxon>
        <taxon>Jejubacter</taxon>
    </lineage>
</organism>
<evidence type="ECO:0000259" key="1">
    <source>
        <dbReference type="Pfam" id="PF23768"/>
    </source>
</evidence>
<name>A0A4P8YPT8_9ENTR</name>
<feature type="domain" description="DUF7167" evidence="1">
    <location>
        <begin position="3"/>
        <end position="64"/>
    </location>
</feature>
<dbReference type="AlphaFoldDB" id="A0A4P8YPT8"/>
<dbReference type="InterPro" id="IPR055591">
    <property type="entry name" value="DUF7167"/>
</dbReference>
<dbReference type="OrthoDB" id="9918127at2"/>
<dbReference type="Pfam" id="PF23768">
    <property type="entry name" value="DUF7167"/>
    <property type="match status" value="1"/>
</dbReference>
<proteinExistence type="predicted"/>
<dbReference type="EMBL" id="CP040428">
    <property type="protein sequence ID" value="QCT21804.1"/>
    <property type="molecule type" value="Genomic_DNA"/>
</dbReference>